<protein>
    <submittedName>
        <fullName evidence="2">Uncharacterized protein</fullName>
    </submittedName>
</protein>
<proteinExistence type="predicted"/>
<evidence type="ECO:0000256" key="1">
    <source>
        <dbReference type="SAM" id="Phobius"/>
    </source>
</evidence>
<dbReference type="Proteomes" id="UP000254437">
    <property type="component" value="Unassembled WGS sequence"/>
</dbReference>
<dbReference type="EMBL" id="UGQU01000003">
    <property type="protein sequence ID" value="STZ64008.1"/>
    <property type="molecule type" value="Genomic_DNA"/>
</dbReference>
<gene>
    <name evidence="2" type="ORF">NCTC10359_02452</name>
</gene>
<dbReference type="RefSeq" id="WP_181814450.1">
    <property type="nucleotide sequence ID" value="NZ_UGQU01000003.1"/>
</dbReference>
<reference evidence="2 3" key="1">
    <citation type="submission" date="2018-06" db="EMBL/GenBank/DDBJ databases">
        <authorList>
            <consortium name="Pathogen Informatics"/>
            <person name="Doyle S."/>
        </authorList>
    </citation>
    <scope>NUCLEOTIDE SEQUENCE [LARGE SCALE GENOMIC DNA]</scope>
    <source>
        <strain evidence="2 3">NCTC10359</strain>
    </source>
</reference>
<keyword evidence="1" id="KW-0472">Membrane</keyword>
<sequence length="53" mass="6503">MDEFLKLIWYPLSMIAQIWVEIADEKIWRKYTFWYVLFLIVIVGLAIYFIVNS</sequence>
<keyword evidence="1" id="KW-1133">Transmembrane helix</keyword>
<feature type="transmembrane region" description="Helical" evidence="1">
    <location>
        <begin position="33"/>
        <end position="51"/>
    </location>
</feature>
<name>A0A378TT58_MORLA</name>
<evidence type="ECO:0000313" key="2">
    <source>
        <dbReference type="EMBL" id="STZ64008.1"/>
    </source>
</evidence>
<evidence type="ECO:0000313" key="3">
    <source>
        <dbReference type="Proteomes" id="UP000254437"/>
    </source>
</evidence>
<accession>A0A378TT58</accession>
<dbReference type="AlphaFoldDB" id="A0A378TT58"/>
<organism evidence="2 3">
    <name type="scientific">Moraxella lacunata</name>
    <dbReference type="NCBI Taxonomy" id="477"/>
    <lineage>
        <taxon>Bacteria</taxon>
        <taxon>Pseudomonadati</taxon>
        <taxon>Pseudomonadota</taxon>
        <taxon>Gammaproteobacteria</taxon>
        <taxon>Moraxellales</taxon>
        <taxon>Moraxellaceae</taxon>
        <taxon>Moraxella</taxon>
    </lineage>
</organism>
<keyword evidence="1" id="KW-0812">Transmembrane</keyword>